<dbReference type="InterPro" id="IPR013525">
    <property type="entry name" value="ABC2_TM"/>
</dbReference>
<feature type="transmembrane region" description="Helical" evidence="7">
    <location>
        <begin position="298"/>
        <end position="316"/>
    </location>
</feature>
<dbReference type="Gene3D" id="3.40.50.300">
    <property type="entry name" value="P-loop containing nucleotide triphosphate hydrolases"/>
    <property type="match status" value="2"/>
</dbReference>
<evidence type="ECO:0000256" key="6">
    <source>
        <dbReference type="ARBA" id="ARBA00023136"/>
    </source>
</evidence>
<feature type="transmembrane region" description="Helical" evidence="7">
    <location>
        <begin position="621"/>
        <end position="638"/>
    </location>
</feature>
<dbReference type="SMART" id="SM00382">
    <property type="entry name" value="AAA"/>
    <property type="match status" value="2"/>
</dbReference>
<dbReference type="InterPro" id="IPR026082">
    <property type="entry name" value="ABCA"/>
</dbReference>
<dbReference type="InterPro" id="IPR027417">
    <property type="entry name" value="P-loop_NTPase"/>
</dbReference>
<feature type="transmembrane region" description="Helical" evidence="7">
    <location>
        <begin position="1770"/>
        <end position="1792"/>
    </location>
</feature>
<dbReference type="InterPro" id="IPR003439">
    <property type="entry name" value="ABC_transporter-like_ATP-bd"/>
</dbReference>
<dbReference type="PROSITE" id="PS00211">
    <property type="entry name" value="ABC_TRANSPORTER_1"/>
    <property type="match status" value="1"/>
</dbReference>
<feature type="transmembrane region" description="Helical" evidence="7">
    <location>
        <begin position="404"/>
        <end position="430"/>
    </location>
</feature>
<keyword evidence="5 7" id="KW-1133">Transmembrane helix</keyword>
<accession>A0ABP0QW60</accession>
<feature type="transmembrane region" description="Helical" evidence="7">
    <location>
        <begin position="336"/>
        <end position="361"/>
    </location>
</feature>
<feature type="transmembrane region" description="Helical" evidence="7">
    <location>
        <begin position="1669"/>
        <end position="1692"/>
    </location>
</feature>
<keyword evidence="4" id="KW-0067">ATP-binding</keyword>
<proteinExistence type="predicted"/>
<feature type="transmembrane region" description="Helical" evidence="7">
    <location>
        <begin position="1704"/>
        <end position="1726"/>
    </location>
</feature>
<sequence>MATTGKVNVEDGEALAEFEKMTRTSSPGVVREYSSQLYALLFKNFTLFKRNHFASLVHLLAPMLMVVLFGVIIKVTEITTVELDPEAIVTLGAGEDGRLPKCAVFDTFGGRFGFGRKVPNADCVTVAYSPSNADTDALMQRVASQNGLSFSQDFQSFASAAAVEAFIESGSDVVMASIVFPDDGVLFKDVAASIELDGDATSTVVPYEIWYNKTVLDFGFLENAGFDTLSLDTDAQYASFVMLVQHAVNQALVAEHTGSSTSSMRVSIKPFPFSIADGGREAGNDGGDILQIEAFGSVFYLLGIMISFIVTLRQIVAEKESKILDALRMMGLYESAYWLSWMVYYVFVMFLSATLMVLAGLAFDIPAFTNTDLVWVFLVFYLYLMAMSAFAMALSSLLPNTKTAIMVGFLFLTIAVFFQLFVSLKVFNLITIMYSPYRLSTAGLNAINLYPPLLFSKIDAGMYSYTRERPFINNDGEIDTLRYQYTFDIAAESPHQYYDTYLAQSIDFNVPFADTCNPDLNSGDPNADLCYKQETFCNDGGDNFINSGGQFVYVGPCIEDLCTPPWAATVDQDTCLGLGATFNTGLSPGHSFYDPFSTTRCDCTFEIPSDRESLNRMFGSVLLWVFMAWYLGQVFTFGHGRAEAPWFILTPWYWLGSMGFRNPFDSNNAKPSGKGKINQDDDVAQDEERVLSGELDQDPSFPVVIKNIVKDFGSSMPCGGKKFRAVDGISLGLREGELFCLLGHNGAGKTTAINTLVGMQALSGGDAKVYGNSVRSNMASIRHDLGVCPQHDILWNELSSTEHLYFYGKFQGMSGSQIKQQGGALLRQVKLDKLTRPAGNYSGGMKRRLSMTIAALGNKRVVLLDEPTTGLDPQNQRHVWDMINGLKKDRVVILTTHLMEEADTLGDRIGIMSEGRLVALGDSLHLKRKFGGNYKVTISPASDDVRGVLQDNVLKIAPGAIVEGTPLMPGSGPMTYRIPQASFGEAPALFRWVESEIDKGRVKDSLSLSQTSLEDIFISLDENHREAAGMQAQAVVANAAGTEDVPVAKEVGHLEAMSGDVKLSNSFRKQARGLFRKSLVLQKRQRKTVCCQITIPLALIVLMWFIKFQIEESVGEDDGTSFNQDFSDCGECMTGELQQLNNILQGFSVSFSNDFLAEDPNFDSIPELQAAGLDVLVPNMISTFGSVSFFNPSQTQNDAPGSIAFFAPGNEIFDHCTTKSAGQTCADFASSGFGGGFSFPAARWFGFDTAIDAYDYSSFDNLNTYAPNGQTLGGNARIMVGAKSRALALQLGEQCLNGNGLLATTPISSSTRLTCSSGNFFSQTDMVPSATAGYDGTNADGPDGPCNFQDPFAALITNNFQANFDSHQTSTAGFLNNYPSRIVQSFASGEPGSDIRTFGSPALCDIRGFTSFSNLEASITNNPSDTPALNAISYRGQEAFKASTGDFAVPFPRTEAGEVAAKDTMGEVFPDAGFIFESLDTAAGRLAMDLHAYYNVDASDTSFCESGGSIFSYPHVKTLFAPSGGASFDDPCNFQDTRRPTSTAAGLDRATDSSQGIFGDPPKIVHMVNFVLNGLTTAMLRAATADPGSPLAGASDTIVTVGVRPMPFLENPDQDTFDLIQEINKIIGALMLPLATSFLLPVLVFHIVHEKEHRLRASMLMMGLRMKAYWFVQYAFDFVLVFTTLMVIYILGSALDITILSNHQFSVVLVVFFLWTNVMISFAFLVSVFFKRTRNANIVMYILVFFGVIANVNVNLIVFEETPFLPAPAWWVWFPLFTYYRAVFLMAGRSYFWEDMTAPDDEMTSLMSIMVLQIVVMFAAAAYLDLVIPKEYGTNRSPFFPIQDTWDFVKGLLGRRNGDGKSATQGKVDVEAGLSQRNLEIDEDDVEIDHDEDDVDVLEEMRLIKTNDPSVADAPIRVINLRKKFGNFVAVDGVFMHMADAGVTCLLGPNGAGKSTKINMLTGLYKPTSGTAFVGGYDITTDMHKVHRNIGVCPQHDVTWPELTVREHLLLYARLKGAPTGKEKAIVDEALRAVELTPHAHKRSRQLSGGQRRRLSIAISFMGNPSVVFLDEPTTGIDPATRLAIENLILTEKKKRCIVLTTHLMPEAERLSDSIAIMAHGRLKTIGTANALKAKYNQGFKLLVVVSDSSAATSFVTSQFRNASLESHVNAKMVFRFGVETKVSVADVFEVMRDHASANGIVDFGLRMTSLEEVFISIAESEEAKFGTA</sequence>
<evidence type="ECO:0000256" key="3">
    <source>
        <dbReference type="ARBA" id="ARBA00022741"/>
    </source>
</evidence>
<dbReference type="InterPro" id="IPR003593">
    <property type="entry name" value="AAA+_ATPase"/>
</dbReference>
<dbReference type="Pfam" id="PF00005">
    <property type="entry name" value="ABC_tran"/>
    <property type="match status" value="2"/>
</dbReference>
<feature type="transmembrane region" description="Helical" evidence="7">
    <location>
        <begin position="1626"/>
        <end position="1648"/>
    </location>
</feature>
<reference evidence="9 10" key="1">
    <citation type="submission" date="2024-02" db="EMBL/GenBank/DDBJ databases">
        <authorList>
            <person name="Chen Y."/>
            <person name="Shah S."/>
            <person name="Dougan E. K."/>
            <person name="Thang M."/>
            <person name="Chan C."/>
        </authorList>
    </citation>
    <scope>NUCLEOTIDE SEQUENCE [LARGE SCALE GENOMIC DNA]</scope>
</reference>
<gene>
    <name evidence="9" type="ORF">SCF082_LOCUS43036</name>
</gene>
<dbReference type="PROSITE" id="PS50893">
    <property type="entry name" value="ABC_TRANSPORTER_2"/>
    <property type="match status" value="2"/>
</dbReference>
<dbReference type="PANTHER" id="PTHR19229">
    <property type="entry name" value="ATP-BINDING CASSETTE TRANSPORTER SUBFAMILY A ABCA"/>
    <property type="match status" value="1"/>
</dbReference>
<dbReference type="Proteomes" id="UP001642464">
    <property type="component" value="Unassembled WGS sequence"/>
</dbReference>
<dbReference type="Pfam" id="PF12698">
    <property type="entry name" value="ABC2_membrane_3"/>
    <property type="match status" value="2"/>
</dbReference>
<name>A0ABP0QW60_9DINO</name>
<evidence type="ECO:0000313" key="10">
    <source>
        <dbReference type="Proteomes" id="UP001642464"/>
    </source>
</evidence>
<feature type="transmembrane region" description="Helical" evidence="7">
    <location>
        <begin position="1804"/>
        <end position="1824"/>
    </location>
</feature>
<dbReference type="SUPFAM" id="SSF52540">
    <property type="entry name" value="P-loop containing nucleoside triphosphate hydrolases"/>
    <property type="match status" value="2"/>
</dbReference>
<keyword evidence="3" id="KW-0547">Nucleotide-binding</keyword>
<feature type="transmembrane region" description="Helical" evidence="7">
    <location>
        <begin position="373"/>
        <end position="398"/>
    </location>
</feature>
<dbReference type="InterPro" id="IPR017871">
    <property type="entry name" value="ABC_transporter-like_CS"/>
</dbReference>
<feature type="transmembrane region" description="Helical" evidence="7">
    <location>
        <begin position="53"/>
        <end position="73"/>
    </location>
</feature>
<evidence type="ECO:0000259" key="8">
    <source>
        <dbReference type="PROSITE" id="PS50893"/>
    </source>
</evidence>
<dbReference type="CDD" id="cd03263">
    <property type="entry name" value="ABC_subfamily_A"/>
    <property type="match status" value="2"/>
</dbReference>
<evidence type="ECO:0000256" key="5">
    <source>
        <dbReference type="ARBA" id="ARBA00022989"/>
    </source>
</evidence>
<evidence type="ECO:0000256" key="2">
    <source>
        <dbReference type="ARBA" id="ARBA00022692"/>
    </source>
</evidence>
<evidence type="ECO:0000313" key="9">
    <source>
        <dbReference type="EMBL" id="CAK9091341.1"/>
    </source>
</evidence>
<evidence type="ECO:0000256" key="7">
    <source>
        <dbReference type="SAM" id="Phobius"/>
    </source>
</evidence>
<comment type="caution">
    <text evidence="9">The sequence shown here is derived from an EMBL/GenBank/DDBJ whole genome shotgun (WGS) entry which is preliminary data.</text>
</comment>
<keyword evidence="10" id="KW-1185">Reference proteome</keyword>
<keyword evidence="6 7" id="KW-0472">Membrane</keyword>
<organism evidence="9 10">
    <name type="scientific">Durusdinium trenchii</name>
    <dbReference type="NCBI Taxonomy" id="1381693"/>
    <lineage>
        <taxon>Eukaryota</taxon>
        <taxon>Sar</taxon>
        <taxon>Alveolata</taxon>
        <taxon>Dinophyceae</taxon>
        <taxon>Suessiales</taxon>
        <taxon>Symbiodiniaceae</taxon>
        <taxon>Durusdinium</taxon>
    </lineage>
</organism>
<keyword evidence="2 7" id="KW-0812">Transmembrane</keyword>
<feature type="domain" description="ABC transporter" evidence="8">
    <location>
        <begin position="1916"/>
        <end position="2145"/>
    </location>
</feature>
<evidence type="ECO:0000256" key="1">
    <source>
        <dbReference type="ARBA" id="ARBA00004141"/>
    </source>
</evidence>
<feature type="transmembrane region" description="Helical" evidence="7">
    <location>
        <begin position="1738"/>
        <end position="1758"/>
    </location>
</feature>
<evidence type="ECO:0000256" key="4">
    <source>
        <dbReference type="ARBA" id="ARBA00022840"/>
    </source>
</evidence>
<dbReference type="EMBL" id="CAXAMM010040139">
    <property type="protein sequence ID" value="CAK9091341.1"/>
    <property type="molecule type" value="Genomic_DNA"/>
</dbReference>
<protein>
    <submittedName>
        <fullName evidence="9">ABC transporter A family member 7 (ABC transporter ABCA.7)</fullName>
    </submittedName>
</protein>
<feature type="domain" description="ABC transporter" evidence="8">
    <location>
        <begin position="703"/>
        <end position="939"/>
    </location>
</feature>
<comment type="subcellular location">
    <subcellularLocation>
        <location evidence="1">Membrane</location>
        <topology evidence="1">Multi-pass membrane protein</topology>
    </subcellularLocation>
</comment>